<evidence type="ECO:0000256" key="2">
    <source>
        <dbReference type="ARBA" id="ARBA00004496"/>
    </source>
</evidence>
<evidence type="ECO:0000313" key="10">
    <source>
        <dbReference type="Proteomes" id="UP001219568"/>
    </source>
</evidence>
<dbReference type="PANTHER" id="PTHR43035">
    <property type="entry name" value="FATTY ACID REPRESSION MUTANT PROTEIN 2-RELATED"/>
    <property type="match status" value="1"/>
</dbReference>
<dbReference type="EMBL" id="JAQJZL010000002">
    <property type="protein sequence ID" value="KAJ6052106.1"/>
    <property type="molecule type" value="Genomic_DNA"/>
</dbReference>
<dbReference type="Pfam" id="PF00881">
    <property type="entry name" value="Nitroreductase"/>
    <property type="match status" value="1"/>
</dbReference>
<keyword evidence="4" id="KW-0963">Cytoplasm</keyword>
<comment type="caution">
    <text evidence="9">The sequence shown here is derived from an EMBL/GenBank/DDBJ whole genome shotgun (WGS) entry which is preliminary data.</text>
</comment>
<dbReference type="SUPFAM" id="SSF55469">
    <property type="entry name" value="FMN-dependent nitroreductase-like"/>
    <property type="match status" value="1"/>
</dbReference>
<keyword evidence="6" id="KW-0539">Nucleus</keyword>
<evidence type="ECO:0000256" key="4">
    <source>
        <dbReference type="ARBA" id="ARBA00022490"/>
    </source>
</evidence>
<dbReference type="GO" id="GO:0005737">
    <property type="term" value="C:cytoplasm"/>
    <property type="evidence" value="ECO:0007669"/>
    <property type="project" value="UniProtKB-SubCell"/>
</dbReference>
<comment type="subcellular location">
    <subcellularLocation>
        <location evidence="2">Cytoplasm</location>
    </subcellularLocation>
    <subcellularLocation>
        <location evidence="1">Nucleus</location>
    </subcellularLocation>
</comment>
<organism evidence="9 10">
    <name type="scientific">Penicillium canescens</name>
    <dbReference type="NCBI Taxonomy" id="5083"/>
    <lineage>
        <taxon>Eukaryota</taxon>
        <taxon>Fungi</taxon>
        <taxon>Dikarya</taxon>
        <taxon>Ascomycota</taxon>
        <taxon>Pezizomycotina</taxon>
        <taxon>Eurotiomycetes</taxon>
        <taxon>Eurotiomycetidae</taxon>
        <taxon>Eurotiales</taxon>
        <taxon>Aspergillaceae</taxon>
        <taxon>Penicillium</taxon>
    </lineage>
</organism>
<feature type="compositionally biased region" description="Polar residues" evidence="7">
    <location>
        <begin position="1"/>
        <end position="33"/>
    </location>
</feature>
<dbReference type="CDD" id="cd02140">
    <property type="entry name" value="Frm2-like"/>
    <property type="match status" value="1"/>
</dbReference>
<comment type="similarity">
    <text evidence="3">Belongs to the nitroreductase family.</text>
</comment>
<proteinExistence type="inferred from homology"/>
<evidence type="ECO:0000259" key="8">
    <source>
        <dbReference type="Pfam" id="PF00881"/>
    </source>
</evidence>
<reference evidence="9" key="2">
    <citation type="submission" date="2023-01" db="EMBL/GenBank/DDBJ databases">
        <authorList>
            <person name="Petersen C."/>
        </authorList>
    </citation>
    <scope>NUCLEOTIDE SEQUENCE</scope>
    <source>
        <strain evidence="9">IBT 15450</strain>
    </source>
</reference>
<keyword evidence="10" id="KW-1185">Reference proteome</keyword>
<evidence type="ECO:0000313" key="9">
    <source>
        <dbReference type="EMBL" id="KAJ6052106.1"/>
    </source>
</evidence>
<evidence type="ECO:0000256" key="7">
    <source>
        <dbReference type="SAM" id="MobiDB-lite"/>
    </source>
</evidence>
<dbReference type="AlphaFoldDB" id="A0AAD6NCY8"/>
<dbReference type="PANTHER" id="PTHR43035:SF3">
    <property type="entry name" value="NITROREDUCTASE DOMAIN-CONTAINING PROTEIN"/>
    <property type="match status" value="1"/>
</dbReference>
<dbReference type="GO" id="GO:0016491">
    <property type="term" value="F:oxidoreductase activity"/>
    <property type="evidence" value="ECO:0007669"/>
    <property type="project" value="UniProtKB-KW"/>
</dbReference>
<evidence type="ECO:0000256" key="3">
    <source>
        <dbReference type="ARBA" id="ARBA00007118"/>
    </source>
</evidence>
<evidence type="ECO:0000256" key="5">
    <source>
        <dbReference type="ARBA" id="ARBA00023002"/>
    </source>
</evidence>
<accession>A0AAD6NCY8</accession>
<keyword evidence="5" id="KW-0560">Oxidoreductase</keyword>
<dbReference type="GO" id="GO:0005634">
    <property type="term" value="C:nucleus"/>
    <property type="evidence" value="ECO:0007669"/>
    <property type="project" value="UniProtKB-SubCell"/>
</dbReference>
<dbReference type="InterPro" id="IPR033877">
    <property type="entry name" value="Frm2/Hbn1"/>
</dbReference>
<dbReference type="InterPro" id="IPR029479">
    <property type="entry name" value="Nitroreductase"/>
</dbReference>
<dbReference type="Gene3D" id="3.40.109.10">
    <property type="entry name" value="NADH Oxidase"/>
    <property type="match status" value="1"/>
</dbReference>
<dbReference type="FunFam" id="3.40.109.10:FF:000001">
    <property type="entry name" value="Nitroreductase family"/>
    <property type="match status" value="1"/>
</dbReference>
<evidence type="ECO:0000256" key="6">
    <source>
        <dbReference type="ARBA" id="ARBA00023242"/>
    </source>
</evidence>
<evidence type="ECO:0000256" key="1">
    <source>
        <dbReference type="ARBA" id="ARBA00004123"/>
    </source>
</evidence>
<protein>
    <recommendedName>
        <fullName evidence="8">Nitroreductase domain-containing protein</fullName>
    </recommendedName>
</protein>
<reference evidence="9" key="1">
    <citation type="journal article" date="2023" name="IMA Fungus">
        <title>Comparative genomic study of the Penicillium genus elucidates a diverse pangenome and 15 lateral gene transfer events.</title>
        <authorList>
            <person name="Petersen C."/>
            <person name="Sorensen T."/>
            <person name="Nielsen M.R."/>
            <person name="Sondergaard T.E."/>
            <person name="Sorensen J.L."/>
            <person name="Fitzpatrick D.A."/>
            <person name="Frisvad J.C."/>
            <person name="Nielsen K.L."/>
        </authorList>
    </citation>
    <scope>NUCLEOTIDE SEQUENCE</scope>
    <source>
        <strain evidence="9">IBT 15450</strain>
    </source>
</reference>
<feature type="compositionally biased region" description="Polar residues" evidence="7">
    <location>
        <begin position="40"/>
        <end position="54"/>
    </location>
</feature>
<dbReference type="InterPro" id="IPR000415">
    <property type="entry name" value="Nitroreductase-like"/>
</dbReference>
<name>A0AAD6NCY8_PENCN</name>
<dbReference type="GO" id="GO:0034599">
    <property type="term" value="P:cellular response to oxidative stress"/>
    <property type="evidence" value="ECO:0007669"/>
    <property type="project" value="InterPro"/>
</dbReference>
<gene>
    <name evidence="9" type="ORF">N7460_002640</name>
</gene>
<feature type="region of interest" description="Disordered" evidence="7">
    <location>
        <begin position="1"/>
        <end position="54"/>
    </location>
</feature>
<dbReference type="Proteomes" id="UP001219568">
    <property type="component" value="Unassembled WGS sequence"/>
</dbReference>
<feature type="domain" description="Nitroreductase" evidence="8">
    <location>
        <begin position="61"/>
        <end position="236"/>
    </location>
</feature>
<sequence length="260" mass="29169">MASHLTKSTLHSITRTALNTTRSRASTGTLRQIQSKRRFTSTPLTKSPEKMSTSSLISLAQNRRTIYKLGKASPVKDADSKIEELVNEAILHVPSSFNTQSTRLVVLLHGEHDKLWDIAIEAFGGLVKSGKVSQEMWENQTLPKLKGFQAAYGTVLFFEDPAHIKPFQEKFPPFKDYFASWADHSNAMHQYFLWTGLEALGFGANLQHYNPLIDAGVAKQWNLPSEWRLVAQMVFGSPEAGPGEKEQKPVEDRVKIFGKL</sequence>